<name>A0A0A9DR10_ARUDO</name>
<proteinExistence type="predicted"/>
<evidence type="ECO:0000313" key="2">
    <source>
        <dbReference type="EMBL" id="JAD89093.1"/>
    </source>
</evidence>
<dbReference type="AlphaFoldDB" id="A0A0A9DR10"/>
<dbReference type="EMBL" id="GBRH01208802">
    <property type="protein sequence ID" value="JAD89093.1"/>
    <property type="molecule type" value="Transcribed_RNA"/>
</dbReference>
<reference evidence="2" key="2">
    <citation type="journal article" date="2015" name="Data Brief">
        <title>Shoot transcriptome of the giant reed, Arundo donax.</title>
        <authorList>
            <person name="Barrero R.A."/>
            <person name="Guerrero F.D."/>
            <person name="Moolhuijzen P."/>
            <person name="Goolsby J.A."/>
            <person name="Tidwell J."/>
            <person name="Bellgard S.E."/>
            <person name="Bellgard M.I."/>
        </authorList>
    </citation>
    <scope>NUCLEOTIDE SEQUENCE</scope>
    <source>
        <tissue evidence="2">Shoot tissue taken approximately 20 cm above the soil surface</tissue>
    </source>
</reference>
<feature type="region of interest" description="Disordered" evidence="1">
    <location>
        <begin position="1"/>
        <end position="20"/>
    </location>
</feature>
<protein>
    <submittedName>
        <fullName evidence="2">Uncharacterized protein</fullName>
    </submittedName>
</protein>
<organism evidence="2">
    <name type="scientific">Arundo donax</name>
    <name type="common">Giant reed</name>
    <name type="synonym">Donax arundinaceus</name>
    <dbReference type="NCBI Taxonomy" id="35708"/>
    <lineage>
        <taxon>Eukaryota</taxon>
        <taxon>Viridiplantae</taxon>
        <taxon>Streptophyta</taxon>
        <taxon>Embryophyta</taxon>
        <taxon>Tracheophyta</taxon>
        <taxon>Spermatophyta</taxon>
        <taxon>Magnoliopsida</taxon>
        <taxon>Liliopsida</taxon>
        <taxon>Poales</taxon>
        <taxon>Poaceae</taxon>
        <taxon>PACMAD clade</taxon>
        <taxon>Arundinoideae</taxon>
        <taxon>Arundineae</taxon>
        <taxon>Arundo</taxon>
    </lineage>
</organism>
<sequence>MTKYREISCGGPWRNTRSQQSTLPSSYMYDNVITSVRTSDGGTDDFLIKIGLHQGPALSSYQFALVINEVTRNIQGDSRGVCSLQTMWC</sequence>
<reference evidence="2" key="1">
    <citation type="submission" date="2014-09" db="EMBL/GenBank/DDBJ databases">
        <authorList>
            <person name="Magalhaes I.L.F."/>
            <person name="Oliveira U."/>
            <person name="Santos F.R."/>
            <person name="Vidigal T.H.D.A."/>
            <person name="Brescovit A.D."/>
            <person name="Santos A.J."/>
        </authorList>
    </citation>
    <scope>NUCLEOTIDE SEQUENCE</scope>
    <source>
        <tissue evidence="2">Shoot tissue taken approximately 20 cm above the soil surface</tissue>
    </source>
</reference>
<evidence type="ECO:0000256" key="1">
    <source>
        <dbReference type="SAM" id="MobiDB-lite"/>
    </source>
</evidence>
<accession>A0A0A9DR10</accession>